<feature type="domain" description="ACT-like" evidence="1">
    <location>
        <begin position="40"/>
        <end position="115"/>
    </location>
</feature>
<sequence length="126" mass="14506">MWPGSKLHGLLEESRANYSSFKLYKQLFQAHTQESMLYTFTLQVIFPERPGALVRFLDAVCGTYNITLFHYRNTGNRESSVLMGLQVPPDQLEAFAAVKDGLQDTSEFSFKELESDVRQVFDQFIQ</sequence>
<protein>
    <recommendedName>
        <fullName evidence="1">ACT-like domain-containing protein</fullName>
    </recommendedName>
</protein>
<dbReference type="PROSITE" id="PS51672">
    <property type="entry name" value="ACT_LIKE"/>
    <property type="match status" value="1"/>
</dbReference>
<dbReference type="SUPFAM" id="SSF55021">
    <property type="entry name" value="ACT-like"/>
    <property type="match status" value="1"/>
</dbReference>
<dbReference type="Gene3D" id="3.40.1020.10">
    <property type="entry name" value="Biosynthetic Threonine Deaminase, Domain 3"/>
    <property type="match status" value="1"/>
</dbReference>
<evidence type="ECO:0000313" key="2">
    <source>
        <dbReference type="EMBL" id="CAE0490249.1"/>
    </source>
</evidence>
<dbReference type="InterPro" id="IPR045865">
    <property type="entry name" value="ACT-like_dom_sf"/>
</dbReference>
<dbReference type="AlphaFoldDB" id="A0A7S3VJW8"/>
<dbReference type="EMBL" id="HBIP01009602">
    <property type="protein sequence ID" value="CAE0490249.1"/>
    <property type="molecule type" value="Transcribed_RNA"/>
</dbReference>
<name>A0A7S3VJW8_DUNTE</name>
<accession>A0A7S3VJW8</accession>
<dbReference type="InterPro" id="IPR038110">
    <property type="entry name" value="TD_ACT-like_sf"/>
</dbReference>
<organism evidence="2">
    <name type="scientific">Dunaliella tertiolecta</name>
    <name type="common">Green alga</name>
    <dbReference type="NCBI Taxonomy" id="3047"/>
    <lineage>
        <taxon>Eukaryota</taxon>
        <taxon>Viridiplantae</taxon>
        <taxon>Chlorophyta</taxon>
        <taxon>core chlorophytes</taxon>
        <taxon>Chlorophyceae</taxon>
        <taxon>CS clade</taxon>
        <taxon>Chlamydomonadales</taxon>
        <taxon>Dunaliellaceae</taxon>
        <taxon>Dunaliella</taxon>
    </lineage>
</organism>
<dbReference type="Pfam" id="PF00585">
    <property type="entry name" value="Thr_dehydrat_C"/>
    <property type="match status" value="1"/>
</dbReference>
<proteinExistence type="predicted"/>
<dbReference type="InterPro" id="IPR001721">
    <property type="entry name" value="TD_ACT-like"/>
</dbReference>
<gene>
    <name evidence="2" type="ORF">DTER00134_LOCUS5320</name>
</gene>
<evidence type="ECO:0000259" key="1">
    <source>
        <dbReference type="PROSITE" id="PS51672"/>
    </source>
</evidence>
<reference evidence="2" key="1">
    <citation type="submission" date="2021-01" db="EMBL/GenBank/DDBJ databases">
        <authorList>
            <person name="Corre E."/>
            <person name="Pelletier E."/>
            <person name="Niang G."/>
            <person name="Scheremetjew M."/>
            <person name="Finn R."/>
            <person name="Kale V."/>
            <person name="Holt S."/>
            <person name="Cochrane G."/>
            <person name="Meng A."/>
            <person name="Brown T."/>
            <person name="Cohen L."/>
        </authorList>
    </citation>
    <scope>NUCLEOTIDE SEQUENCE</scope>
    <source>
        <strain evidence="2">CCMP1320</strain>
    </source>
</reference>